<sequence>MNRHPVLFRSCRYAFAFGEAKNCAQRMEHNTLIALNGAAWHILLRFHLFVQFVACVAYAAQRYTVVPARVSPVSGHQQYKMTSAKSTYSSKRLVLNKDSSGSHLQRFFTTTAESPVLFSVTQIGETKGSKPAKC</sequence>
<evidence type="ECO:0000313" key="1">
    <source>
        <dbReference type="Proteomes" id="UP000095287"/>
    </source>
</evidence>
<proteinExistence type="predicted"/>
<dbReference type="WBParaSite" id="L893_g2103.t1">
    <property type="protein sequence ID" value="L893_g2103.t1"/>
    <property type="gene ID" value="L893_g2103"/>
</dbReference>
<name>A0A1I7YYH2_9BILA</name>
<reference evidence="2" key="1">
    <citation type="submission" date="2016-11" db="UniProtKB">
        <authorList>
            <consortium name="WormBaseParasite"/>
        </authorList>
    </citation>
    <scope>IDENTIFICATION</scope>
</reference>
<keyword evidence="1" id="KW-1185">Reference proteome</keyword>
<organism evidence="1 2">
    <name type="scientific">Steinernema glaseri</name>
    <dbReference type="NCBI Taxonomy" id="37863"/>
    <lineage>
        <taxon>Eukaryota</taxon>
        <taxon>Metazoa</taxon>
        <taxon>Ecdysozoa</taxon>
        <taxon>Nematoda</taxon>
        <taxon>Chromadorea</taxon>
        <taxon>Rhabditida</taxon>
        <taxon>Tylenchina</taxon>
        <taxon>Panagrolaimomorpha</taxon>
        <taxon>Strongyloidoidea</taxon>
        <taxon>Steinernematidae</taxon>
        <taxon>Steinernema</taxon>
    </lineage>
</organism>
<dbReference type="AlphaFoldDB" id="A0A1I7YYH2"/>
<protein>
    <submittedName>
        <fullName evidence="2">Secreted protein</fullName>
    </submittedName>
</protein>
<dbReference type="Proteomes" id="UP000095287">
    <property type="component" value="Unplaced"/>
</dbReference>
<accession>A0A1I7YYH2</accession>
<evidence type="ECO:0000313" key="2">
    <source>
        <dbReference type="WBParaSite" id="L893_g2103.t1"/>
    </source>
</evidence>